<dbReference type="GO" id="GO:0034198">
    <property type="term" value="P:cellular response to amino acid starvation"/>
    <property type="evidence" value="ECO:0007669"/>
    <property type="project" value="TreeGrafter"/>
</dbReference>
<name>G4TPE9_SERID</name>
<dbReference type="EMBL" id="CAFZ01000208">
    <property type="protein sequence ID" value="CCA73192.1"/>
    <property type="molecule type" value="Genomic_DNA"/>
</dbReference>
<feature type="repeat" description="WD" evidence="3">
    <location>
        <begin position="44"/>
        <end position="86"/>
    </location>
</feature>
<dbReference type="GO" id="GO:0035859">
    <property type="term" value="C:Seh1-associated complex"/>
    <property type="evidence" value="ECO:0007669"/>
    <property type="project" value="TreeGrafter"/>
</dbReference>
<dbReference type="InterPro" id="IPR019775">
    <property type="entry name" value="WD40_repeat_CS"/>
</dbReference>
<feature type="region of interest" description="Disordered" evidence="4">
    <location>
        <begin position="967"/>
        <end position="1042"/>
    </location>
</feature>
<dbReference type="InterPro" id="IPR001680">
    <property type="entry name" value="WD40_rpt"/>
</dbReference>
<feature type="region of interest" description="Disordered" evidence="4">
    <location>
        <begin position="908"/>
        <end position="943"/>
    </location>
</feature>
<protein>
    <recommendedName>
        <fullName evidence="5">WDR59/RTC1-like RING zinc finger domain-containing protein</fullName>
    </recommendedName>
</protein>
<dbReference type="eggNOG" id="KOG0309">
    <property type="taxonomic scope" value="Eukaryota"/>
</dbReference>
<keyword evidence="7" id="KW-1185">Reference proteome</keyword>
<dbReference type="HOGENOM" id="CLU_001497_3_0_1"/>
<reference evidence="6 7" key="1">
    <citation type="journal article" date="2011" name="PLoS Pathog.">
        <title>Endophytic Life Strategies Decoded by Genome and Transcriptome Analyses of the Mutualistic Root Symbiont Piriformospora indica.</title>
        <authorList>
            <person name="Zuccaro A."/>
            <person name="Lahrmann U."/>
            <person name="Guldener U."/>
            <person name="Langen G."/>
            <person name="Pfiffi S."/>
            <person name="Biedenkopf D."/>
            <person name="Wong P."/>
            <person name="Samans B."/>
            <person name="Grimm C."/>
            <person name="Basiewicz M."/>
            <person name="Murat C."/>
            <person name="Martin F."/>
            <person name="Kogel K.H."/>
        </authorList>
    </citation>
    <scope>NUCLEOTIDE SEQUENCE [LARGE SCALE GENOMIC DNA]</scope>
    <source>
        <strain evidence="6 7">DSM 11827</strain>
    </source>
</reference>
<comment type="caution">
    <text evidence="6">The sequence shown here is derived from an EMBL/GenBank/DDBJ whole genome shotgun (WGS) entry which is preliminary data.</text>
</comment>
<dbReference type="GO" id="GO:0005774">
    <property type="term" value="C:vacuolar membrane"/>
    <property type="evidence" value="ECO:0007669"/>
    <property type="project" value="TreeGrafter"/>
</dbReference>
<dbReference type="InterPro" id="IPR049567">
    <property type="entry name" value="WDR59-like"/>
</dbReference>
<sequence length="1271" mass="138506">MSRRAGLYIIDLDNPLNVPAFLPQGGILVWNLESTSKTHIERTLQSHFRAITDINWHYSIPSRVATCAIDSWVWLWDLRTAAPTTKMKPTMGLSAFNESATQVKWNHKDPHVLATSHDKDVLIWDDRKGSMPVNIIRAHDSTIYGINWSRIERNEITTCSLDKSIKTWDAFADPSNEPIRTIRTDYPVWRARNLPFGRGILAQPHRGRLMLDMYSADQLDAPVHQFGGFTDVVTESVWRIRGGYNANYGKSAVLRFFPVDTSILQVIPLLTLRSHSHRVFVQQKVNFQIGIPMKTKSRESSSELICYRDKLQEPNSDHAITAPTHQSGVLKSVRAPLSKTKSRIYHQLHRGTADTLTIGSTSPVNHFIKPPNYSGGFSASVSTVGSANTKVAETPVQTTPGGGVAALAPIVTGASGKGASAGGPMTMGKGHGRAARPQVDPLTWYSVVEEEDRKRSTSVGSAGARRRSASQRRTDSGSASTRRNETRARSVGHIQDSELETQDEPQTLKDEITQAASKFSSSKLKIVEINLTAGSRKCNIEMHRPTGLFLRVLFSFPDAYPGSVRPTIDIDPNRKITPRKRAVVLRELRKICAQNTLCIEPCIRFLLGLPSHSGGVGGIGVQKPFSLESDSEEEDVQVDEVPDMETGGAPKIQQNQPPRERTAHAVFSMNGMLVRIVTNDSARPKPGASPTTNLSAPEKTSHLGDLPRALRGLAKLAKQLPVVADNDPNAAESTYDFADVFSTQPGVRHTSTNILGPMWNNQGQPFKARSKDRVTVLIQPFPNPDPDEFDPVLAGKFSYTTKDPSEFCITNALAAASYGRDDHRRLLMSLSSLLKSQTLSGGAAREDGPVERGIQKIYHNLVQRRNLQMLAMFSIANLLAEQVMETESPHSESHTYALSSTLDYFSLRPRSEAPRPPSPATTRSPSPETTAAPAVTPPPNNSLGTIASKAGAISSVLLPLFFTGTSEGSDYSHKSRGSDPPTPVSSDVPGSIPVPQKGSLLRGSARSPRKRRGKSDASLPVNLGSGSGGASGGSGGTGSLGRLAVGAKPKRAASTFVPTPGTVQKTTITFALVGTPKRHVTSAIPQDRWRREGKIPVPIARPYLLPPQPGQRKGLSDAARTRYIFHIRFYAELLFRAGLLEARNEVLIITNRAPLEILAADVENKRLVIETVCPRCSTTLSGKEDEQAGGADCPRCRGGQATKKLIPNCTFCRLPVRGLSRTCLRCCHVTHVKCWDQRPKDVCLTGCGCKCPRNVSFNVSTIGDGAQPYIV</sequence>
<dbReference type="InterPro" id="IPR036322">
    <property type="entry name" value="WD40_repeat_dom_sf"/>
</dbReference>
<dbReference type="AlphaFoldDB" id="G4TPE9"/>
<evidence type="ECO:0000313" key="7">
    <source>
        <dbReference type="Proteomes" id="UP000007148"/>
    </source>
</evidence>
<dbReference type="Gene3D" id="2.130.10.10">
    <property type="entry name" value="YVTN repeat-like/Quinoprotein amine dehydrogenase"/>
    <property type="match status" value="1"/>
</dbReference>
<evidence type="ECO:0000256" key="1">
    <source>
        <dbReference type="ARBA" id="ARBA00022574"/>
    </source>
</evidence>
<dbReference type="Proteomes" id="UP000007148">
    <property type="component" value="Unassembled WGS sequence"/>
</dbReference>
<accession>G4TPE9</accession>
<dbReference type="STRING" id="1109443.G4TPE9"/>
<feature type="compositionally biased region" description="Low complexity" evidence="4">
    <location>
        <begin position="920"/>
        <end position="934"/>
    </location>
</feature>
<dbReference type="InterPro" id="IPR015943">
    <property type="entry name" value="WD40/YVTN_repeat-like_dom_sf"/>
</dbReference>
<dbReference type="GO" id="GO:0035591">
    <property type="term" value="F:signaling adaptor activity"/>
    <property type="evidence" value="ECO:0007669"/>
    <property type="project" value="TreeGrafter"/>
</dbReference>
<evidence type="ECO:0000256" key="4">
    <source>
        <dbReference type="SAM" id="MobiDB-lite"/>
    </source>
</evidence>
<gene>
    <name evidence="6" type="ORF">PIIN_07146</name>
</gene>
<feature type="region of interest" description="Disordered" evidence="4">
    <location>
        <begin position="680"/>
        <end position="700"/>
    </location>
</feature>
<feature type="region of interest" description="Disordered" evidence="4">
    <location>
        <begin position="415"/>
        <end position="438"/>
    </location>
</feature>
<feature type="repeat" description="WD" evidence="3">
    <location>
        <begin position="136"/>
        <end position="169"/>
    </location>
</feature>
<feature type="compositionally biased region" description="Gly residues" evidence="4">
    <location>
        <begin position="1025"/>
        <end position="1039"/>
    </location>
</feature>
<evidence type="ECO:0000313" key="6">
    <source>
        <dbReference type="EMBL" id="CCA73192.1"/>
    </source>
</evidence>
<dbReference type="OMA" id="GGTQVKW"/>
<dbReference type="SUPFAM" id="SSF50978">
    <property type="entry name" value="WD40 repeat-like"/>
    <property type="match status" value="1"/>
</dbReference>
<organism evidence="6 7">
    <name type="scientific">Serendipita indica (strain DSM 11827)</name>
    <name type="common">Root endophyte fungus</name>
    <name type="synonym">Piriformospora indica</name>
    <dbReference type="NCBI Taxonomy" id="1109443"/>
    <lineage>
        <taxon>Eukaryota</taxon>
        <taxon>Fungi</taxon>
        <taxon>Dikarya</taxon>
        <taxon>Basidiomycota</taxon>
        <taxon>Agaricomycotina</taxon>
        <taxon>Agaricomycetes</taxon>
        <taxon>Sebacinales</taxon>
        <taxon>Serendipitaceae</taxon>
        <taxon>Serendipita</taxon>
    </lineage>
</organism>
<evidence type="ECO:0000259" key="5">
    <source>
        <dbReference type="Pfam" id="PF17120"/>
    </source>
</evidence>
<dbReference type="InterPro" id="IPR049566">
    <property type="entry name" value="WDR59_RTC1-like_RING_Znf"/>
</dbReference>
<dbReference type="OrthoDB" id="311712at2759"/>
<evidence type="ECO:0000256" key="2">
    <source>
        <dbReference type="ARBA" id="ARBA00022737"/>
    </source>
</evidence>
<dbReference type="InParanoid" id="G4TPE9"/>
<dbReference type="PROSITE" id="PS00678">
    <property type="entry name" value="WD_REPEATS_1"/>
    <property type="match status" value="1"/>
</dbReference>
<dbReference type="SMART" id="SM00320">
    <property type="entry name" value="WD40"/>
    <property type="match status" value="3"/>
</dbReference>
<dbReference type="GO" id="GO:1904263">
    <property type="term" value="P:positive regulation of TORC1 signaling"/>
    <property type="evidence" value="ECO:0007669"/>
    <property type="project" value="TreeGrafter"/>
</dbReference>
<keyword evidence="2" id="KW-0677">Repeat</keyword>
<proteinExistence type="predicted"/>
<feature type="domain" description="WDR59/RTC1-like RING zinc finger" evidence="5">
    <location>
        <begin position="1208"/>
        <end position="1254"/>
    </location>
</feature>
<dbReference type="PANTHER" id="PTHR46170">
    <property type="entry name" value="GATOR COMPLEX PROTEIN WDR59"/>
    <property type="match status" value="1"/>
</dbReference>
<dbReference type="PROSITE" id="PS50082">
    <property type="entry name" value="WD_REPEATS_2"/>
    <property type="match status" value="2"/>
</dbReference>
<evidence type="ECO:0000256" key="3">
    <source>
        <dbReference type="PROSITE-ProRule" id="PRU00221"/>
    </source>
</evidence>
<feature type="region of interest" description="Disordered" evidence="4">
    <location>
        <begin position="450"/>
        <end position="506"/>
    </location>
</feature>
<dbReference type="PANTHER" id="PTHR46170:SF1">
    <property type="entry name" value="GATOR COMPLEX PROTEIN WDR59"/>
    <property type="match status" value="1"/>
</dbReference>
<keyword evidence="1 3" id="KW-0853">WD repeat</keyword>
<dbReference type="Pfam" id="PF17120">
    <property type="entry name" value="zf-RING_16"/>
    <property type="match status" value="1"/>
</dbReference>